<comment type="caution">
    <text evidence="7">The sequence shown here is derived from an EMBL/GenBank/DDBJ whole genome shotgun (WGS) entry which is preliminary data.</text>
</comment>
<evidence type="ECO:0000256" key="2">
    <source>
        <dbReference type="ARBA" id="ARBA00022801"/>
    </source>
</evidence>
<organism evidence="7 9">
    <name type="scientific">Segatella copri</name>
    <dbReference type="NCBI Taxonomy" id="165179"/>
    <lineage>
        <taxon>Bacteria</taxon>
        <taxon>Pseudomonadati</taxon>
        <taxon>Bacteroidota</taxon>
        <taxon>Bacteroidia</taxon>
        <taxon>Bacteroidales</taxon>
        <taxon>Prevotellaceae</taxon>
        <taxon>Segatella</taxon>
    </lineage>
</organism>
<feature type="region of interest" description="Disordered" evidence="5">
    <location>
        <begin position="65"/>
        <end position="86"/>
    </location>
</feature>
<sequence length="224" mass="25001">MKYKIILASNSPRRRELLAGLDVNFEVKVLRGIDESYPEDLDAYDVAEYIAQKKADAYRSLLNGDEASEEASEDSTSEKSSGKSSSDDLLILTADTVVIAPAADEQNDQEGKGIILGKPQNADDAVRMLKMLSGKTHHVVTGVCLTTKKEQRKFSVCTEVSFKEFEEWEINYYITHYKPFDKAGAYGIQEWIGYIGCTGLKGSYFNVMGLPVQRIYAEMLKLAE</sequence>
<dbReference type="GO" id="GO:0047429">
    <property type="term" value="F:nucleoside triphosphate diphosphatase activity"/>
    <property type="evidence" value="ECO:0007669"/>
    <property type="project" value="UniProtKB-EC"/>
</dbReference>
<comment type="caution">
    <text evidence="4">Lacks conserved residue(s) required for the propagation of feature annotation.</text>
</comment>
<dbReference type="GO" id="GO:0009117">
    <property type="term" value="P:nucleotide metabolic process"/>
    <property type="evidence" value="ECO:0007669"/>
    <property type="project" value="UniProtKB-KW"/>
</dbReference>
<dbReference type="Pfam" id="PF02545">
    <property type="entry name" value="Maf"/>
    <property type="match status" value="1"/>
</dbReference>
<name>A0A5P0WP57_9BACT</name>
<evidence type="ECO:0000256" key="4">
    <source>
        <dbReference type="HAMAP-Rule" id="MF_00528"/>
    </source>
</evidence>
<dbReference type="Proteomes" id="UP000477980">
    <property type="component" value="Unassembled WGS sequence"/>
</dbReference>
<comment type="cofactor">
    <cofactor evidence="1 4">
        <name>a divalent metal cation</name>
        <dbReference type="ChEBI" id="CHEBI:60240"/>
    </cofactor>
</comment>
<accession>A0A5P0WP57</accession>
<dbReference type="GO" id="GO:0005737">
    <property type="term" value="C:cytoplasm"/>
    <property type="evidence" value="ECO:0007669"/>
    <property type="project" value="UniProtKB-SubCell"/>
</dbReference>
<evidence type="ECO:0000313" key="6">
    <source>
        <dbReference type="EMBL" id="MQO09016.1"/>
    </source>
</evidence>
<feature type="site" description="Important for substrate specificity" evidence="4">
    <location>
        <position position="96"/>
    </location>
</feature>
<evidence type="ECO:0000313" key="9">
    <source>
        <dbReference type="Proteomes" id="UP000477980"/>
    </source>
</evidence>
<dbReference type="EC" id="3.6.1.9" evidence="4"/>
<dbReference type="SUPFAM" id="SSF52972">
    <property type="entry name" value="ITPase-like"/>
    <property type="match status" value="1"/>
</dbReference>
<dbReference type="EMBL" id="VZAH01000158">
    <property type="protein sequence ID" value="MQP15773.1"/>
    <property type="molecule type" value="Genomic_DNA"/>
</dbReference>
<dbReference type="HAMAP" id="MF_00528">
    <property type="entry name" value="Maf"/>
    <property type="match status" value="1"/>
</dbReference>
<dbReference type="InterPro" id="IPR003697">
    <property type="entry name" value="Maf-like"/>
</dbReference>
<feature type="active site" description="Proton acceptor" evidence="4">
    <location>
        <position position="95"/>
    </location>
</feature>
<dbReference type="OrthoDB" id="9807767at2"/>
<evidence type="ECO:0000313" key="8">
    <source>
        <dbReference type="Proteomes" id="UP000405805"/>
    </source>
</evidence>
<dbReference type="Gene3D" id="3.90.950.10">
    <property type="match status" value="1"/>
</dbReference>
<keyword evidence="4" id="KW-0963">Cytoplasm</keyword>
<keyword evidence="3 4" id="KW-0546">Nucleotide metabolism</keyword>
<dbReference type="PANTHER" id="PTHR43213:SF5">
    <property type="entry name" value="BIFUNCTIONAL DTTP_UTP PYROPHOSPHATASE_METHYLTRANSFERASE PROTEIN-RELATED"/>
    <property type="match status" value="1"/>
</dbReference>
<keyword evidence="2 4" id="KW-0378">Hydrolase</keyword>
<proteinExistence type="inferred from homology"/>
<feature type="compositionally biased region" description="Acidic residues" evidence="5">
    <location>
        <begin position="66"/>
        <end position="75"/>
    </location>
</feature>
<feature type="site" description="Important for substrate specificity" evidence="4">
    <location>
        <position position="189"/>
    </location>
</feature>
<evidence type="ECO:0000256" key="3">
    <source>
        <dbReference type="ARBA" id="ARBA00023080"/>
    </source>
</evidence>
<dbReference type="NCBIfam" id="TIGR00172">
    <property type="entry name" value="maf"/>
    <property type="match status" value="1"/>
</dbReference>
<comment type="subcellular location">
    <subcellularLocation>
        <location evidence="4">Cytoplasm</location>
    </subcellularLocation>
</comment>
<evidence type="ECO:0000256" key="5">
    <source>
        <dbReference type="SAM" id="MobiDB-lite"/>
    </source>
</evidence>
<reference evidence="8 9" key="1">
    <citation type="submission" date="2019-09" db="EMBL/GenBank/DDBJ databases">
        <title>Distinct polysaccharide growth profiles of human intestinal Prevotella copri isolates.</title>
        <authorList>
            <person name="Fehlner-Peach H."/>
            <person name="Magnabosco C."/>
            <person name="Raghavan V."/>
            <person name="Scher J.U."/>
            <person name="Tett A."/>
            <person name="Cox L.M."/>
            <person name="Gottsegen C."/>
            <person name="Watters A."/>
            <person name="Wiltshire- Gordon J.D."/>
            <person name="Segata N."/>
            <person name="Bonneau R."/>
            <person name="Littman D.R."/>
        </authorList>
    </citation>
    <scope>NUCLEOTIDE SEQUENCE [LARGE SCALE GENOMIC DNA]</scope>
    <source>
        <strain evidence="8">iA624</strain>
        <strain evidence="6">IA624</strain>
        <strain evidence="9">iAA917</strain>
        <strain evidence="7">IAA917</strain>
    </source>
</reference>
<dbReference type="Proteomes" id="UP000405805">
    <property type="component" value="Unassembled WGS sequence"/>
</dbReference>
<comment type="similarity">
    <text evidence="4">Belongs to the Maf family. YhdE subfamily.</text>
</comment>
<evidence type="ECO:0000313" key="7">
    <source>
        <dbReference type="EMBL" id="MQP15773.1"/>
    </source>
</evidence>
<comment type="function">
    <text evidence="4">Nucleoside triphosphate pyrophosphatase that hydrolyzes dTTP and UTP. May have a dual role in cell division arrest and in preventing the incorporation of modified nucleotides into cellular nucleic acids.</text>
</comment>
<dbReference type="RefSeq" id="WP_153090202.1">
    <property type="nucleotide sequence ID" value="NZ_VZAH01000158.1"/>
</dbReference>
<dbReference type="CDD" id="cd00555">
    <property type="entry name" value="Maf"/>
    <property type="match status" value="1"/>
</dbReference>
<feature type="site" description="Important for substrate specificity" evidence="4">
    <location>
        <position position="13"/>
    </location>
</feature>
<dbReference type="AlphaFoldDB" id="A0A5P0WP57"/>
<dbReference type="EMBL" id="VZBP01000055">
    <property type="protein sequence ID" value="MQO09016.1"/>
    <property type="molecule type" value="Genomic_DNA"/>
</dbReference>
<dbReference type="PIRSF" id="PIRSF006305">
    <property type="entry name" value="Maf"/>
    <property type="match status" value="1"/>
</dbReference>
<gene>
    <name evidence="7" type="primary">maf</name>
    <name evidence="7" type="ORF">F7D25_15500</name>
    <name evidence="6" type="ORF">F7D57_04625</name>
</gene>
<protein>
    <recommendedName>
        <fullName evidence="4">dTTP/UTP pyrophosphatase</fullName>
        <shortName evidence="4">dTTPase/UTPase</shortName>
        <ecNumber evidence="4">3.6.1.9</ecNumber>
    </recommendedName>
    <alternativeName>
        <fullName evidence="4">Nucleoside triphosphate pyrophosphatase</fullName>
    </alternativeName>
    <alternativeName>
        <fullName evidence="4">Nucleotide pyrophosphatase</fullName>
        <shortName evidence="4">Nucleotide PPase</shortName>
    </alternativeName>
</protein>
<evidence type="ECO:0000256" key="1">
    <source>
        <dbReference type="ARBA" id="ARBA00001968"/>
    </source>
</evidence>
<comment type="catalytic activity">
    <reaction evidence="4">
        <text>UTP + H2O = UMP + diphosphate + H(+)</text>
        <dbReference type="Rhea" id="RHEA:29395"/>
        <dbReference type="ChEBI" id="CHEBI:15377"/>
        <dbReference type="ChEBI" id="CHEBI:15378"/>
        <dbReference type="ChEBI" id="CHEBI:33019"/>
        <dbReference type="ChEBI" id="CHEBI:46398"/>
        <dbReference type="ChEBI" id="CHEBI:57865"/>
        <dbReference type="EC" id="3.6.1.9"/>
    </reaction>
</comment>
<dbReference type="PANTHER" id="PTHR43213">
    <property type="entry name" value="BIFUNCTIONAL DTTP/UTP PYROPHOSPHATASE/METHYLTRANSFERASE PROTEIN-RELATED"/>
    <property type="match status" value="1"/>
</dbReference>
<dbReference type="InterPro" id="IPR029001">
    <property type="entry name" value="ITPase-like_fam"/>
</dbReference>
<comment type="catalytic activity">
    <reaction evidence="4">
        <text>dTTP + H2O = dTMP + diphosphate + H(+)</text>
        <dbReference type="Rhea" id="RHEA:28534"/>
        <dbReference type="ChEBI" id="CHEBI:15377"/>
        <dbReference type="ChEBI" id="CHEBI:15378"/>
        <dbReference type="ChEBI" id="CHEBI:33019"/>
        <dbReference type="ChEBI" id="CHEBI:37568"/>
        <dbReference type="ChEBI" id="CHEBI:63528"/>
        <dbReference type="EC" id="3.6.1.9"/>
    </reaction>
</comment>